<keyword evidence="4" id="KW-1185">Reference proteome</keyword>
<dbReference type="EMBL" id="DS962764">
    <property type="protein sequence ID" value="EEC19516.1"/>
    <property type="molecule type" value="Genomic_DNA"/>
</dbReference>
<proteinExistence type="predicted"/>
<dbReference type="InParanoid" id="B7QKZ4"/>
<feature type="region of interest" description="Disordered" evidence="1">
    <location>
        <begin position="30"/>
        <end position="59"/>
    </location>
</feature>
<evidence type="ECO:0000256" key="1">
    <source>
        <dbReference type="SAM" id="MobiDB-lite"/>
    </source>
</evidence>
<dbReference type="Proteomes" id="UP000001555">
    <property type="component" value="Unassembled WGS sequence"/>
</dbReference>
<dbReference type="HOGENOM" id="CLU_2173772_0_0_1"/>
<reference evidence="3" key="2">
    <citation type="submission" date="2020-05" db="UniProtKB">
        <authorList>
            <consortium name="EnsemblMetazoa"/>
        </authorList>
    </citation>
    <scope>IDENTIFICATION</scope>
    <source>
        <strain evidence="3">wikel</strain>
    </source>
</reference>
<dbReference type="EMBL" id="ABJB010126106">
    <property type="status" value="NOT_ANNOTATED_CDS"/>
    <property type="molecule type" value="Genomic_DNA"/>
</dbReference>
<dbReference type="VEuPathDB" id="VectorBase:ISCW013942"/>
<reference evidence="2 4" key="1">
    <citation type="submission" date="2008-03" db="EMBL/GenBank/DDBJ databases">
        <title>Annotation of Ixodes scapularis.</title>
        <authorList>
            <consortium name="Ixodes scapularis Genome Project Consortium"/>
            <person name="Caler E."/>
            <person name="Hannick L.I."/>
            <person name="Bidwell S."/>
            <person name="Joardar V."/>
            <person name="Thiagarajan M."/>
            <person name="Amedeo P."/>
            <person name="Galinsky K.J."/>
            <person name="Schobel S."/>
            <person name="Inman J."/>
            <person name="Hostetler J."/>
            <person name="Miller J."/>
            <person name="Hammond M."/>
            <person name="Megy K."/>
            <person name="Lawson D."/>
            <person name="Kodira C."/>
            <person name="Sutton G."/>
            <person name="Meyer J."/>
            <person name="Hill C.A."/>
            <person name="Birren B."/>
            <person name="Nene V."/>
            <person name="Collins F."/>
            <person name="Alarcon-Chaidez F."/>
            <person name="Wikel S."/>
            <person name="Strausberg R."/>
        </authorList>
    </citation>
    <scope>NUCLEOTIDE SEQUENCE [LARGE SCALE GENOMIC DNA]</scope>
    <source>
        <strain evidence="4">Wikel</strain>
        <strain evidence="2">Wikel colony</strain>
    </source>
</reference>
<dbReference type="AlphaFoldDB" id="B7QKZ4"/>
<evidence type="ECO:0000313" key="4">
    <source>
        <dbReference type="Proteomes" id="UP000001555"/>
    </source>
</evidence>
<sequence length="110" mass="12159">MMMHLNQAEVESVRSFALAVNIRGQGERAVPEEDFSARSGSPLHKKSRFGEKGVERDRGAEGRLGSRLLLVAVTLADVDVEGEVVSRCRYSDLVRGWRGSSVFSSTEEFD</sequence>
<accession>B7QKZ4</accession>
<organism>
    <name type="scientific">Ixodes scapularis</name>
    <name type="common">Black-legged tick</name>
    <name type="synonym">Deer tick</name>
    <dbReference type="NCBI Taxonomy" id="6945"/>
    <lineage>
        <taxon>Eukaryota</taxon>
        <taxon>Metazoa</taxon>
        <taxon>Ecdysozoa</taxon>
        <taxon>Arthropoda</taxon>
        <taxon>Chelicerata</taxon>
        <taxon>Arachnida</taxon>
        <taxon>Acari</taxon>
        <taxon>Parasitiformes</taxon>
        <taxon>Ixodida</taxon>
        <taxon>Ixodoidea</taxon>
        <taxon>Ixodidae</taxon>
        <taxon>Ixodinae</taxon>
        <taxon>Ixodes</taxon>
    </lineage>
</organism>
<evidence type="ECO:0000313" key="3">
    <source>
        <dbReference type="EnsemblMetazoa" id="ISCW013942-PA"/>
    </source>
</evidence>
<evidence type="ECO:0000313" key="2">
    <source>
        <dbReference type="EMBL" id="EEC19516.1"/>
    </source>
</evidence>
<name>B7QKZ4_IXOSC</name>
<dbReference type="VEuPathDB" id="VectorBase:ISCI013942"/>
<feature type="compositionally biased region" description="Basic and acidic residues" evidence="1">
    <location>
        <begin position="48"/>
        <end position="59"/>
    </location>
</feature>
<dbReference type="EnsemblMetazoa" id="ISCW013942-RA">
    <property type="protein sequence ID" value="ISCW013942-PA"/>
    <property type="gene ID" value="ISCW013942"/>
</dbReference>
<protein>
    <submittedName>
        <fullName evidence="2 3">Uncharacterized protein</fullName>
    </submittedName>
</protein>
<dbReference type="PaxDb" id="6945-B7QKZ4"/>
<gene>
    <name evidence="2" type="ORF">IscW_ISCW013942</name>
</gene>